<accession>A0AAV3RV46</accession>
<dbReference type="EMBL" id="BAABME010011824">
    <property type="protein sequence ID" value="GAA0184340.1"/>
    <property type="molecule type" value="Genomic_DNA"/>
</dbReference>
<evidence type="ECO:0000256" key="1">
    <source>
        <dbReference type="SAM" id="MobiDB-lite"/>
    </source>
</evidence>
<protein>
    <submittedName>
        <fullName evidence="2">Uncharacterized protein</fullName>
    </submittedName>
</protein>
<feature type="region of interest" description="Disordered" evidence="1">
    <location>
        <begin position="1"/>
        <end position="24"/>
    </location>
</feature>
<dbReference type="AlphaFoldDB" id="A0AAV3RV46"/>
<name>A0AAV3RV46_LITER</name>
<dbReference type="Proteomes" id="UP001454036">
    <property type="component" value="Unassembled WGS sequence"/>
</dbReference>
<evidence type="ECO:0000313" key="2">
    <source>
        <dbReference type="EMBL" id="GAA0184340.1"/>
    </source>
</evidence>
<organism evidence="2 3">
    <name type="scientific">Lithospermum erythrorhizon</name>
    <name type="common">Purple gromwell</name>
    <name type="synonym">Lithospermum officinale var. erythrorhizon</name>
    <dbReference type="NCBI Taxonomy" id="34254"/>
    <lineage>
        <taxon>Eukaryota</taxon>
        <taxon>Viridiplantae</taxon>
        <taxon>Streptophyta</taxon>
        <taxon>Embryophyta</taxon>
        <taxon>Tracheophyta</taxon>
        <taxon>Spermatophyta</taxon>
        <taxon>Magnoliopsida</taxon>
        <taxon>eudicotyledons</taxon>
        <taxon>Gunneridae</taxon>
        <taxon>Pentapetalae</taxon>
        <taxon>asterids</taxon>
        <taxon>lamiids</taxon>
        <taxon>Boraginales</taxon>
        <taxon>Boraginaceae</taxon>
        <taxon>Boraginoideae</taxon>
        <taxon>Lithospermeae</taxon>
        <taxon>Lithospermum</taxon>
    </lineage>
</organism>
<reference evidence="2 3" key="1">
    <citation type="submission" date="2024-01" db="EMBL/GenBank/DDBJ databases">
        <title>The complete chloroplast genome sequence of Lithospermum erythrorhizon: insights into the phylogenetic relationship among Boraginaceae species and the maternal lineages of purple gromwells.</title>
        <authorList>
            <person name="Okada T."/>
            <person name="Watanabe K."/>
        </authorList>
    </citation>
    <scope>NUCLEOTIDE SEQUENCE [LARGE SCALE GENOMIC DNA]</scope>
</reference>
<proteinExistence type="predicted"/>
<sequence>MSQNRNLTETEPEPMGTDRIGTDRNRTDLVNQYIHIHNIYSSSPIAALFLLPLSPPYSSSPYRRREPPPRHHIKG</sequence>
<gene>
    <name evidence="2" type="ORF">LIER_31628</name>
</gene>
<evidence type="ECO:0000313" key="3">
    <source>
        <dbReference type="Proteomes" id="UP001454036"/>
    </source>
</evidence>
<keyword evidence="3" id="KW-1185">Reference proteome</keyword>
<comment type="caution">
    <text evidence="2">The sequence shown here is derived from an EMBL/GenBank/DDBJ whole genome shotgun (WGS) entry which is preliminary data.</text>
</comment>